<dbReference type="AlphaFoldDB" id="A0A316UML4"/>
<dbReference type="RefSeq" id="XP_025359027.1">
    <property type="nucleotide sequence ID" value="XM_025507216.1"/>
</dbReference>
<gene>
    <name evidence="8" type="ORF">BDZ90DRAFT_234972</name>
</gene>
<dbReference type="GO" id="GO:0004726">
    <property type="term" value="F:non-membrane spanning protein tyrosine phosphatase activity"/>
    <property type="evidence" value="ECO:0007669"/>
    <property type="project" value="InterPro"/>
</dbReference>
<organism evidence="8 9">
    <name type="scientific">Jaminaea rosea</name>
    <dbReference type="NCBI Taxonomy" id="1569628"/>
    <lineage>
        <taxon>Eukaryota</taxon>
        <taxon>Fungi</taxon>
        <taxon>Dikarya</taxon>
        <taxon>Basidiomycota</taxon>
        <taxon>Ustilaginomycotina</taxon>
        <taxon>Exobasidiomycetes</taxon>
        <taxon>Microstromatales</taxon>
        <taxon>Microstromatales incertae sedis</taxon>
        <taxon>Jaminaea</taxon>
    </lineage>
</organism>
<dbReference type="PANTHER" id="PTHR11717">
    <property type="entry name" value="LOW MOLECULAR WEIGHT PROTEIN TYROSINE PHOSPHATASE"/>
    <property type="match status" value="1"/>
</dbReference>
<dbReference type="Pfam" id="PF01451">
    <property type="entry name" value="LMWPc"/>
    <property type="match status" value="1"/>
</dbReference>
<proteinExistence type="inferred from homology"/>
<dbReference type="Gene3D" id="3.40.50.2300">
    <property type="match status" value="1"/>
</dbReference>
<dbReference type="PANTHER" id="PTHR11717:SF7">
    <property type="entry name" value="LOW MOLECULAR WEIGHT PHOSPHOTYROSINE PROTEIN PHOSPHATASE"/>
    <property type="match status" value="1"/>
</dbReference>
<feature type="domain" description="Phosphotyrosine protein phosphatase I" evidence="7">
    <location>
        <begin position="1"/>
        <end position="133"/>
    </location>
</feature>
<evidence type="ECO:0000313" key="8">
    <source>
        <dbReference type="EMBL" id="PWN24415.1"/>
    </source>
</evidence>
<evidence type="ECO:0000256" key="4">
    <source>
        <dbReference type="ARBA" id="ARBA00022801"/>
    </source>
</evidence>
<dbReference type="InterPro" id="IPR036196">
    <property type="entry name" value="Ptyr_pPase_sf"/>
</dbReference>
<dbReference type="InterPro" id="IPR023485">
    <property type="entry name" value="Ptyr_pPase"/>
</dbReference>
<dbReference type="EMBL" id="KZ819681">
    <property type="protein sequence ID" value="PWN24415.1"/>
    <property type="molecule type" value="Genomic_DNA"/>
</dbReference>
<dbReference type="CDD" id="cd16343">
    <property type="entry name" value="LMWPTP"/>
    <property type="match status" value="1"/>
</dbReference>
<keyword evidence="4" id="KW-0378">Hydrolase</keyword>
<feature type="active site" description="Proton donor" evidence="6">
    <location>
        <position position="106"/>
    </location>
</feature>
<dbReference type="InterPro" id="IPR002115">
    <property type="entry name" value="Tyr_Pase_low_mol_wt_mml"/>
</dbReference>
<dbReference type="SUPFAM" id="SSF52788">
    <property type="entry name" value="Phosphotyrosine protein phosphatases I"/>
    <property type="match status" value="1"/>
</dbReference>
<comment type="subcellular location">
    <subcellularLocation>
        <location evidence="1">Cytoplasm</location>
    </subcellularLocation>
</comment>
<sequence length="147" mass="16368">MAEAVFAHTVDKAGLKSRFATIDSCGTGAYHEGEEPDERTVAVLNKKGIPVNCLARAVTKEDFSRFDYIFGMDSNNVSNLQRMQPKSSKARVFLFGHFDDGKPIYDPYYGIGGSGFQSTYEQCVRYSRAFLEKELGLKVPQHVASQL</sequence>
<comment type="similarity">
    <text evidence="2">Belongs to the low molecular weight phosphotyrosine protein phosphatase family.</text>
</comment>
<dbReference type="GO" id="GO:0005737">
    <property type="term" value="C:cytoplasm"/>
    <property type="evidence" value="ECO:0007669"/>
    <property type="project" value="UniProtKB-SubCell"/>
</dbReference>
<protein>
    <submittedName>
        <fullName evidence="8">Phosphotyrosine protein phosphatases I</fullName>
    </submittedName>
</protein>
<keyword evidence="9" id="KW-1185">Reference proteome</keyword>
<evidence type="ECO:0000256" key="3">
    <source>
        <dbReference type="ARBA" id="ARBA00022490"/>
    </source>
</evidence>
<reference evidence="8 9" key="1">
    <citation type="journal article" date="2018" name="Mol. Biol. Evol.">
        <title>Broad Genomic Sampling Reveals a Smut Pathogenic Ancestry of the Fungal Clade Ustilaginomycotina.</title>
        <authorList>
            <person name="Kijpornyongpan T."/>
            <person name="Mondo S.J."/>
            <person name="Barry K."/>
            <person name="Sandor L."/>
            <person name="Lee J."/>
            <person name="Lipzen A."/>
            <person name="Pangilinan J."/>
            <person name="LaButti K."/>
            <person name="Hainaut M."/>
            <person name="Henrissat B."/>
            <person name="Grigoriev I.V."/>
            <person name="Spatafora J.W."/>
            <person name="Aime M.C."/>
        </authorList>
    </citation>
    <scope>NUCLEOTIDE SEQUENCE [LARGE SCALE GENOMIC DNA]</scope>
    <source>
        <strain evidence="8 9">MCA 5214</strain>
    </source>
</reference>
<keyword evidence="3" id="KW-0963">Cytoplasm</keyword>
<name>A0A316UML4_9BASI</name>
<evidence type="ECO:0000313" key="9">
    <source>
        <dbReference type="Proteomes" id="UP000245884"/>
    </source>
</evidence>
<dbReference type="Proteomes" id="UP000245884">
    <property type="component" value="Unassembled WGS sequence"/>
</dbReference>
<evidence type="ECO:0000256" key="1">
    <source>
        <dbReference type="ARBA" id="ARBA00004496"/>
    </source>
</evidence>
<dbReference type="OrthoDB" id="3388at2759"/>
<evidence type="ECO:0000256" key="2">
    <source>
        <dbReference type="ARBA" id="ARBA00011063"/>
    </source>
</evidence>
<dbReference type="GeneID" id="37029039"/>
<dbReference type="InterPro" id="IPR050438">
    <property type="entry name" value="LMW_PTPase"/>
</dbReference>
<accession>A0A316UML4</accession>
<dbReference type="GO" id="GO:0003993">
    <property type="term" value="F:acid phosphatase activity"/>
    <property type="evidence" value="ECO:0007669"/>
    <property type="project" value="InterPro"/>
</dbReference>
<evidence type="ECO:0000256" key="6">
    <source>
        <dbReference type="PIRSR" id="PIRSR617867-1"/>
    </source>
</evidence>
<evidence type="ECO:0000259" key="7">
    <source>
        <dbReference type="SMART" id="SM00226"/>
    </source>
</evidence>
<evidence type="ECO:0000256" key="5">
    <source>
        <dbReference type="ARBA" id="ARBA00022912"/>
    </source>
</evidence>
<dbReference type="InterPro" id="IPR017867">
    <property type="entry name" value="Tyr_phospatase_low_mol_wt"/>
</dbReference>
<dbReference type="PRINTS" id="PR00720">
    <property type="entry name" value="MAMMALPTPASE"/>
</dbReference>
<dbReference type="STRING" id="1569628.A0A316UML4"/>
<dbReference type="SMART" id="SM00226">
    <property type="entry name" value="LMWPc"/>
    <property type="match status" value="1"/>
</dbReference>
<keyword evidence="5" id="KW-0904">Protein phosphatase</keyword>
<dbReference type="PRINTS" id="PR00719">
    <property type="entry name" value="LMWPTPASE"/>
</dbReference>